<dbReference type="AlphaFoldDB" id="A0A167PJU9"/>
<protein>
    <submittedName>
        <fullName evidence="1">Uncharacterized protein</fullName>
    </submittedName>
</protein>
<keyword evidence="2" id="KW-1185">Reference proteome</keyword>
<accession>A0A167PJU9</accession>
<comment type="caution">
    <text evidence="1">The sequence shown here is derived from an EMBL/GenBank/DDBJ whole genome shotgun (WGS) entry which is preliminary data.</text>
</comment>
<proteinExistence type="predicted"/>
<reference evidence="1 2" key="1">
    <citation type="journal article" date="2016" name="Genome Biol. Evol.">
        <title>Divergent and convergent evolution of fungal pathogenicity.</title>
        <authorList>
            <person name="Shang Y."/>
            <person name="Xiao G."/>
            <person name="Zheng P."/>
            <person name="Cen K."/>
            <person name="Zhan S."/>
            <person name="Wang C."/>
        </authorList>
    </citation>
    <scope>NUCLEOTIDE SEQUENCE [LARGE SCALE GENOMIC DNA]</scope>
    <source>
        <strain evidence="1 2">RCEF 264</strain>
    </source>
</reference>
<dbReference type="Proteomes" id="UP000076874">
    <property type="component" value="Unassembled WGS sequence"/>
</dbReference>
<evidence type="ECO:0000313" key="1">
    <source>
        <dbReference type="EMBL" id="OAA56733.1"/>
    </source>
</evidence>
<name>A0A167PJU9_9HYPO</name>
<sequence>MPPAAAALGGIWVPSMYRNIKKYTTFAQLANRCPLALVKRGNAEGFKLAEVTGKTVLLKSGNGASLFLGDTGDYFFVDIVSARIMAQKNPGVSVAMKMATDGGNIPWSVYYWMHWVQQNDAETYREDLPRRPRRALSRRAR</sequence>
<evidence type="ECO:0000313" key="2">
    <source>
        <dbReference type="Proteomes" id="UP000076874"/>
    </source>
</evidence>
<dbReference type="EMBL" id="AZHD01000016">
    <property type="protein sequence ID" value="OAA56733.1"/>
    <property type="molecule type" value="Genomic_DNA"/>
</dbReference>
<organism evidence="1 2">
    <name type="scientific">Niveomyces insectorum RCEF 264</name>
    <dbReference type="NCBI Taxonomy" id="1081102"/>
    <lineage>
        <taxon>Eukaryota</taxon>
        <taxon>Fungi</taxon>
        <taxon>Dikarya</taxon>
        <taxon>Ascomycota</taxon>
        <taxon>Pezizomycotina</taxon>
        <taxon>Sordariomycetes</taxon>
        <taxon>Hypocreomycetidae</taxon>
        <taxon>Hypocreales</taxon>
        <taxon>Cordycipitaceae</taxon>
        <taxon>Niveomyces</taxon>
    </lineage>
</organism>
<gene>
    <name evidence="1" type="ORF">SPI_07740</name>
</gene>
<dbReference type="STRING" id="1081102.A0A167PJU9"/>
<dbReference type="OrthoDB" id="3468995at2759"/>